<dbReference type="SUPFAM" id="SSF52151">
    <property type="entry name" value="FabD/lysophospholipase-like"/>
    <property type="match status" value="1"/>
</dbReference>
<feature type="compositionally biased region" description="Pro residues" evidence="4">
    <location>
        <begin position="519"/>
        <end position="532"/>
    </location>
</feature>
<protein>
    <submittedName>
        <fullName evidence="6">Phthiocerol synthesis polyketide synthase type I PpsC</fullName>
        <ecNumber evidence="6">2.3.1.41</ecNumber>
    </submittedName>
</protein>
<feature type="domain" description="Ketosynthase family 3 (KS3)" evidence="5">
    <location>
        <begin position="560"/>
        <end position="986"/>
    </location>
</feature>
<dbReference type="Gene3D" id="3.40.47.10">
    <property type="match status" value="2"/>
</dbReference>
<dbReference type="SMART" id="SM00827">
    <property type="entry name" value="PKS_AT"/>
    <property type="match status" value="1"/>
</dbReference>
<dbReference type="GO" id="GO:0006633">
    <property type="term" value="P:fatty acid biosynthetic process"/>
    <property type="evidence" value="ECO:0007669"/>
    <property type="project" value="TreeGrafter"/>
</dbReference>
<dbReference type="GO" id="GO:0004315">
    <property type="term" value="F:3-oxoacyl-[acyl-carrier-protein] synthase activity"/>
    <property type="evidence" value="ECO:0007669"/>
    <property type="project" value="UniProtKB-EC"/>
</dbReference>
<dbReference type="SMART" id="SM00825">
    <property type="entry name" value="PKS_KS"/>
    <property type="match status" value="1"/>
</dbReference>
<dbReference type="Gene3D" id="3.40.366.10">
    <property type="entry name" value="Malonyl-Coenzyme A Acyl Carrier Protein, domain 2"/>
    <property type="match status" value="1"/>
</dbReference>
<dbReference type="InterPro" id="IPR016035">
    <property type="entry name" value="Acyl_Trfase/lysoPLipase"/>
</dbReference>
<dbReference type="SUPFAM" id="SSF54637">
    <property type="entry name" value="Thioesterase/thiol ester dehydrase-isomerase"/>
    <property type="match status" value="1"/>
</dbReference>
<dbReference type="Pfam" id="PF08659">
    <property type="entry name" value="KR"/>
    <property type="match status" value="1"/>
</dbReference>
<feature type="region of interest" description="Disordered" evidence="4">
    <location>
        <begin position="511"/>
        <end position="548"/>
    </location>
</feature>
<dbReference type="Pfam" id="PF13279">
    <property type="entry name" value="4HBT_2"/>
    <property type="match status" value="1"/>
</dbReference>
<keyword evidence="7" id="KW-1185">Reference proteome</keyword>
<dbReference type="CDD" id="cd00833">
    <property type="entry name" value="PKS"/>
    <property type="match status" value="1"/>
</dbReference>
<evidence type="ECO:0000313" key="6">
    <source>
        <dbReference type="EMBL" id="TWT92473.1"/>
    </source>
</evidence>
<comment type="caution">
    <text evidence="6">The sequence shown here is derived from an EMBL/GenBank/DDBJ whole genome shotgun (WGS) entry which is preliminary data.</text>
</comment>
<keyword evidence="1" id="KW-0596">Phosphopantetheine</keyword>
<dbReference type="InterPro" id="IPR014030">
    <property type="entry name" value="Ketoacyl_synth_N"/>
</dbReference>
<dbReference type="InterPro" id="IPR001227">
    <property type="entry name" value="Ac_transferase_dom_sf"/>
</dbReference>
<dbReference type="InterPro" id="IPR014043">
    <property type="entry name" value="Acyl_transferase_dom"/>
</dbReference>
<dbReference type="PROSITE" id="PS52004">
    <property type="entry name" value="KS3_2"/>
    <property type="match status" value="1"/>
</dbReference>
<evidence type="ECO:0000256" key="4">
    <source>
        <dbReference type="SAM" id="MobiDB-lite"/>
    </source>
</evidence>
<dbReference type="InterPro" id="IPR029069">
    <property type="entry name" value="HotDog_dom_sf"/>
</dbReference>
<dbReference type="Proteomes" id="UP000317421">
    <property type="component" value="Unassembled WGS sequence"/>
</dbReference>
<dbReference type="SUPFAM" id="SSF51735">
    <property type="entry name" value="NAD(P)-binding Rossmann-fold domains"/>
    <property type="match status" value="1"/>
</dbReference>
<dbReference type="InterPro" id="IPR057326">
    <property type="entry name" value="KR_dom"/>
</dbReference>
<proteinExistence type="predicted"/>
<accession>A0A5C6A1U3</accession>
<dbReference type="InterPro" id="IPR042104">
    <property type="entry name" value="PKS_dehydratase_sf"/>
</dbReference>
<dbReference type="InterPro" id="IPR013968">
    <property type="entry name" value="PKS_KR"/>
</dbReference>
<sequence>MCYFATEYTIHFDDTMAYGSHHFLTGFKFQCASRESYLFGEAIYDLPGVREALDGIYLLTSDAYSRNLSPTTIGDRVAILLTLEDWGRASARFCYRVISEKGEPVAAGFQTLVCADAKTSEPIVIPEPLRAAMDRMPEIEEPAAALSFRDRALAGGSKTESLFDASARDAAARFLSERYPKPQVVAVDRPALADAEVEQPAERETPAPAASEAWVFSGQGAFDAALLSSRVTAYREIDPSSELDRCVAVVRAALQLDLEPVLSGSAERCAAAVKATPELSQPAIFIQSYLGAWLQRSHGLRPAVLLGHSFGEIAAMAVAGCFDLPTGVRVVCERVRAVAENAPAGGGLLAISTDRLNVATEASLLGLSQVVIAGRNHDRQTIASGPLDQLEVLAGHFRGVGVASTLVPTPTSFHHPHLRAAAEAWLEELRRLPIAGPSLPVYSPIGRRFIDANEDIAATLTSQLLLPFDLQGAVADLIESGVTRFIDCGSTGSLANLLKKACPEGFDVRRAEPTGAAPATPPASPPASPQAAPPVDRHEPAAAVAASSSASVEEPNALGGVPIAIVGQGCLLPGGADSPEALLSAITEQRSGLVDQRHFDPYWSEDFYSEKLVSDRSTSHLTGRVNDEDIAVPDGVDPQLFASFSRTQKLLCVALAPCVEGLRGADRVLCLVGATADGFEDQDVASSLRYAGIDPASGPVDERLHTAAAAFREPHDTVQEVFDHLIRPGLRVVLVDAACASSLYAIALGMRSLEVGETDAVIAGGVFCPGPGNSCLFSQFNGTTSTGCRPFDAGADGVVFSEGAALVTLRRLSDAERLGLPIAAALTGEGLSSDGKSSSANVPQTHGQILALERCYQAYGLDPASVDAVEAHGTSTRVGDGTEVETLRRFFADHVDQPLPIHSLKGLLGHAGWAAGAASVIAACQYLRAGLFPRQAYFNQPAPNVTKAQETLRVLEQTLTLGDGRCRLAVDGFGFGGANAHVVLDRPDSRKHTAPRLTAVDSGEEMVFVAAASIRPTATVDGVRRFDRETTTPPEDRVMLPDLQDDLDISQILTMNLMEAVQNRLPQLPDGASRETAIVLALSGKTERGVEATMRVLAGRLRRDLAGLDSEIARLDDACERSRPSGAYTLQAMMPNVSSGRAALHYNLNGPNFVIDAGQESLEASLDSASLLLRGGPCGGTRVVVVATIAASPWRVPPLDGKPAEDEFAAAFAVTTRRYAEEHGLPILATPQELPFDLAAAAPELTAKQRVDRLLDSLTAEPNGSVAAEPSENAAPAAPPADAEFPLYESVWVEAQPQGNESTVATPASAVVISTGDDGEVAELIAQMQRRTQRYLIVVAGPGASGVAMRSNDSRVLAVDSVDSLQAESVLDRIDDFAPDWLLGVASVDTWDLRSALHRTADENHLAELLFLVCKRRRQFLENGSLQIAALFLDAWRGTPHATSGGAAGLLKAVQRELPKATIKIACTRDRTLGEALESLEEERRLGDRDKEVVYDGAVRKVRRYRPTENVRDPKPPVTLNADSVVVATGGARGVTAVMVEALVKDYSCKIIAIGRSELEPPPGDLNDPNLETAFYDQYAEANHTASGADMKRAYNSAFARWEAYETIRSLSASQGTSAQGSVEYIAADITDSDGAARAIEAIVAKHGRIDLLVHGAGVQTSKRLEHRTLEDFRRTYSVKVAGLRNLIDACHERFGTVVPAHVLTSAYSVFGNDGQHDYGAANETLDRLCGLAESGRPWSSIGWLAWDGVGMTRGSEYQHLAAERGLSGVTPATGQAIFRRVISGASRGTNFLPMAQTEHVRYEMPTVPASRAGAGGRLLEIDIDLSSIPCLPHHLVRDVPTLPGAWILDRLVYAALMLRGDSTGLSAAVATNVAFHRFVKLMAGRDVRFRTVVEQSGDGAVAWLLGDIVHPSGDTLARDVVFAEAQIAWQASDSPLATPTQGLGPNNGSDSVLVASDPYCDGHQGRVALTGPFDCVRDISMGPRGRRAVYHALPAHRNAGVIPTYLLDSAWRVGAMYAKPGSDELYVPVRMGRLVLPLLTDARSADQPCWEIRTSAPRLVEGQVRWDRTEAFSEAGGTALVVEDSLAAKMD</sequence>
<dbReference type="Gene3D" id="3.10.129.10">
    <property type="entry name" value="Hotdog Thioesterase"/>
    <property type="match status" value="1"/>
</dbReference>
<dbReference type="Gene3D" id="3.10.129.110">
    <property type="entry name" value="Polyketide synthase dehydratase"/>
    <property type="match status" value="1"/>
</dbReference>
<dbReference type="InterPro" id="IPR050091">
    <property type="entry name" value="PKS_NRPS_Biosynth_Enz"/>
</dbReference>
<dbReference type="CDD" id="cd00586">
    <property type="entry name" value="4HBT"/>
    <property type="match status" value="1"/>
</dbReference>
<evidence type="ECO:0000259" key="5">
    <source>
        <dbReference type="PROSITE" id="PS52004"/>
    </source>
</evidence>
<gene>
    <name evidence="6" type="primary">ppsC</name>
    <name evidence="6" type="ORF">Pla108_40990</name>
</gene>
<dbReference type="InterPro" id="IPR020841">
    <property type="entry name" value="PKS_Beta-ketoAc_synthase_dom"/>
</dbReference>
<dbReference type="EMBL" id="SJPR01000010">
    <property type="protein sequence ID" value="TWT92473.1"/>
    <property type="molecule type" value="Genomic_DNA"/>
</dbReference>
<dbReference type="Gene3D" id="3.40.50.720">
    <property type="entry name" value="NAD(P)-binding Rossmann-like Domain"/>
    <property type="match status" value="1"/>
</dbReference>
<organism evidence="6 7">
    <name type="scientific">Botrimarina colliarenosi</name>
    <dbReference type="NCBI Taxonomy" id="2528001"/>
    <lineage>
        <taxon>Bacteria</taxon>
        <taxon>Pseudomonadati</taxon>
        <taxon>Planctomycetota</taxon>
        <taxon>Planctomycetia</taxon>
        <taxon>Pirellulales</taxon>
        <taxon>Lacipirellulaceae</taxon>
        <taxon>Botrimarina</taxon>
    </lineage>
</organism>
<evidence type="ECO:0000256" key="1">
    <source>
        <dbReference type="ARBA" id="ARBA00022450"/>
    </source>
</evidence>
<keyword evidence="3 6" id="KW-0808">Transferase</keyword>
<dbReference type="InterPro" id="IPR016039">
    <property type="entry name" value="Thiolase-like"/>
</dbReference>
<evidence type="ECO:0000256" key="3">
    <source>
        <dbReference type="ARBA" id="ARBA00022679"/>
    </source>
</evidence>
<dbReference type="SMART" id="SM00822">
    <property type="entry name" value="PKS_KR"/>
    <property type="match status" value="1"/>
</dbReference>
<dbReference type="EC" id="2.3.1.41" evidence="6"/>
<dbReference type="RefSeq" id="WP_197526748.1">
    <property type="nucleotide sequence ID" value="NZ_SJPR01000010.1"/>
</dbReference>
<evidence type="ECO:0000313" key="7">
    <source>
        <dbReference type="Proteomes" id="UP000317421"/>
    </source>
</evidence>
<evidence type="ECO:0000256" key="2">
    <source>
        <dbReference type="ARBA" id="ARBA00022553"/>
    </source>
</evidence>
<keyword evidence="2" id="KW-0597">Phosphoprotein</keyword>
<dbReference type="Pfam" id="PF00698">
    <property type="entry name" value="Acyl_transf_1"/>
    <property type="match status" value="1"/>
</dbReference>
<dbReference type="InterPro" id="IPR036291">
    <property type="entry name" value="NAD(P)-bd_dom_sf"/>
</dbReference>
<reference evidence="6 7" key="1">
    <citation type="submission" date="2019-02" db="EMBL/GenBank/DDBJ databases">
        <title>Deep-cultivation of Planctomycetes and their phenomic and genomic characterization uncovers novel biology.</title>
        <authorList>
            <person name="Wiegand S."/>
            <person name="Jogler M."/>
            <person name="Boedeker C."/>
            <person name="Pinto D."/>
            <person name="Vollmers J."/>
            <person name="Rivas-Marin E."/>
            <person name="Kohn T."/>
            <person name="Peeters S.H."/>
            <person name="Heuer A."/>
            <person name="Rast P."/>
            <person name="Oberbeckmann S."/>
            <person name="Bunk B."/>
            <person name="Jeske O."/>
            <person name="Meyerdierks A."/>
            <person name="Storesund J.E."/>
            <person name="Kallscheuer N."/>
            <person name="Luecker S."/>
            <person name="Lage O.M."/>
            <person name="Pohl T."/>
            <person name="Merkel B.J."/>
            <person name="Hornburger P."/>
            <person name="Mueller R.-W."/>
            <person name="Bruemmer F."/>
            <person name="Labrenz M."/>
            <person name="Spormann A.M."/>
            <person name="Op Den Camp H."/>
            <person name="Overmann J."/>
            <person name="Amann R."/>
            <person name="Jetten M.S.M."/>
            <person name="Mascher T."/>
            <person name="Medema M.H."/>
            <person name="Devos D.P."/>
            <person name="Kaster A.-K."/>
            <person name="Ovreas L."/>
            <person name="Rohde M."/>
            <person name="Galperin M.Y."/>
            <person name="Jogler C."/>
        </authorList>
    </citation>
    <scope>NUCLEOTIDE SEQUENCE [LARGE SCALE GENOMIC DNA]</scope>
    <source>
        <strain evidence="6 7">Pla108</strain>
    </source>
</reference>
<name>A0A5C6A1U3_9BACT</name>
<dbReference type="PANTHER" id="PTHR43775:SF37">
    <property type="entry name" value="SI:DKEY-61P9.11"/>
    <property type="match status" value="1"/>
</dbReference>
<dbReference type="GO" id="GO:0004312">
    <property type="term" value="F:fatty acid synthase activity"/>
    <property type="evidence" value="ECO:0007669"/>
    <property type="project" value="TreeGrafter"/>
</dbReference>
<keyword evidence="6" id="KW-0012">Acyltransferase</keyword>
<dbReference type="Pfam" id="PF00109">
    <property type="entry name" value="ketoacyl-synt"/>
    <property type="match status" value="1"/>
</dbReference>
<dbReference type="Pfam" id="PF02801">
    <property type="entry name" value="Ketoacyl-synt_C"/>
    <property type="match status" value="1"/>
</dbReference>
<dbReference type="SUPFAM" id="SSF53901">
    <property type="entry name" value="Thiolase-like"/>
    <property type="match status" value="3"/>
</dbReference>
<dbReference type="PANTHER" id="PTHR43775">
    <property type="entry name" value="FATTY ACID SYNTHASE"/>
    <property type="match status" value="1"/>
</dbReference>
<dbReference type="InterPro" id="IPR014031">
    <property type="entry name" value="Ketoacyl_synth_C"/>
</dbReference>